<dbReference type="InterPro" id="IPR036909">
    <property type="entry name" value="Cyt_c-like_dom_sf"/>
</dbReference>
<dbReference type="SUPFAM" id="SSF46626">
    <property type="entry name" value="Cytochrome c"/>
    <property type="match status" value="1"/>
</dbReference>
<dbReference type="EMBL" id="JAXLPB010000002">
    <property type="protein sequence ID" value="MDY8108625.1"/>
    <property type="molecule type" value="Genomic_DNA"/>
</dbReference>
<feature type="transmembrane region" description="Helical" evidence="1">
    <location>
        <begin position="115"/>
        <end position="135"/>
    </location>
</feature>
<dbReference type="Pfam" id="PF06181">
    <property type="entry name" value="Urate_ox_N"/>
    <property type="match status" value="1"/>
</dbReference>
<keyword evidence="4" id="KW-1185">Reference proteome</keyword>
<name>A0ABU5I0N0_9HYPH</name>
<feature type="transmembrane region" description="Helical" evidence="1">
    <location>
        <begin position="85"/>
        <end position="103"/>
    </location>
</feature>
<keyword evidence="1" id="KW-0812">Transmembrane</keyword>
<feature type="transmembrane region" description="Helical" evidence="1">
    <location>
        <begin position="147"/>
        <end position="169"/>
    </location>
</feature>
<protein>
    <submittedName>
        <fullName evidence="3">Urate hydroxylase PuuD</fullName>
    </submittedName>
</protein>
<evidence type="ECO:0000313" key="4">
    <source>
        <dbReference type="Proteomes" id="UP001294412"/>
    </source>
</evidence>
<feature type="transmembrane region" description="Helical" evidence="1">
    <location>
        <begin position="250"/>
        <end position="269"/>
    </location>
</feature>
<organism evidence="3 4">
    <name type="scientific">Fulvimarina uroteuthidis</name>
    <dbReference type="NCBI Taxonomy" id="3098149"/>
    <lineage>
        <taxon>Bacteria</taxon>
        <taxon>Pseudomonadati</taxon>
        <taxon>Pseudomonadota</taxon>
        <taxon>Alphaproteobacteria</taxon>
        <taxon>Hyphomicrobiales</taxon>
        <taxon>Aurantimonadaceae</taxon>
        <taxon>Fulvimarina</taxon>
    </lineage>
</organism>
<evidence type="ECO:0000313" key="3">
    <source>
        <dbReference type="EMBL" id="MDY8108625.1"/>
    </source>
</evidence>
<dbReference type="RefSeq" id="WP_322186104.1">
    <property type="nucleotide sequence ID" value="NZ_JAXLPB010000002.1"/>
</dbReference>
<feature type="domain" description="Urate oxidase N-terminal" evidence="2">
    <location>
        <begin position="4"/>
        <end position="296"/>
    </location>
</feature>
<comment type="caution">
    <text evidence="3">The sequence shown here is derived from an EMBL/GenBank/DDBJ whole genome shotgun (WGS) entry which is preliminary data.</text>
</comment>
<proteinExistence type="predicted"/>
<dbReference type="InterPro" id="IPR010389">
    <property type="entry name" value="Urate_ox_N"/>
</dbReference>
<gene>
    <name evidence="3" type="ORF">U0C82_05585</name>
</gene>
<dbReference type="Proteomes" id="UP001294412">
    <property type="component" value="Unassembled WGS sequence"/>
</dbReference>
<feature type="transmembrane region" description="Helical" evidence="1">
    <location>
        <begin position="281"/>
        <end position="302"/>
    </location>
</feature>
<keyword evidence="1" id="KW-0472">Membrane</keyword>
<evidence type="ECO:0000259" key="2">
    <source>
        <dbReference type="Pfam" id="PF06181"/>
    </source>
</evidence>
<keyword evidence="1" id="KW-1133">Transmembrane helix</keyword>
<accession>A0ABU5I0N0</accession>
<evidence type="ECO:0000256" key="1">
    <source>
        <dbReference type="SAM" id="Phobius"/>
    </source>
</evidence>
<sequence length="424" mass="46933">MWIYFSEWLQFAVRWVHVVTAIAWIGSSFYFIALDLGLRKPRRLPEGVSGEAWQVHGGGFYNMRKFTIAPDEMPEDLTWFKWESYATWLSGAALLFLVYYLGAELYLIDPAKADLPVWGASLIGIGGLALGWLVYDGLCKSPLRTNDTWLLAALFVYVVAASWGFSQVFSGRGAMLHTGAMIATIMSANVFFLIIPNQTIVVNDLKAGRTPDPSLGKAAKQRSLHNNYLTLPVIFLMLSNHYPLAFATEWNWAIAGLVLLIGALVRHYFNTEHATGKRLWWCWGAAAFLFAIIITLSGAPGWRAEPAEETAREWTKDPQVALAASPLLDDAEGVILSRCSMCHAREPLWPGIGHAPKAVTLETRDDIVHFASAIERQAVRSHAMPPGNVTAMDPAERRILARWLAAGEGVRLGQNGLQRVASNP</sequence>
<feature type="transmembrane region" description="Helical" evidence="1">
    <location>
        <begin position="175"/>
        <end position="195"/>
    </location>
</feature>
<feature type="transmembrane region" description="Helical" evidence="1">
    <location>
        <begin position="12"/>
        <end position="33"/>
    </location>
</feature>
<reference evidence="3 4" key="1">
    <citation type="submission" date="2023-12" db="EMBL/GenBank/DDBJ databases">
        <title>Description of Novel Strain Fulvimarina sp. 2208YS6-2-32 isolated from Uroteuthis (Photololigo) edulis.</title>
        <authorList>
            <person name="Park J.-S."/>
        </authorList>
    </citation>
    <scope>NUCLEOTIDE SEQUENCE [LARGE SCALE GENOMIC DNA]</scope>
    <source>
        <strain evidence="3 4">2208YS6-2-32</strain>
    </source>
</reference>